<dbReference type="AlphaFoldDB" id="A0A0K1PCB2"/>
<dbReference type="EMBL" id="CP012332">
    <property type="protein sequence ID" value="AKU91160.1"/>
    <property type="molecule type" value="Genomic_DNA"/>
</dbReference>
<feature type="domain" description="Hemerythrin-like" evidence="1">
    <location>
        <begin position="15"/>
        <end position="151"/>
    </location>
</feature>
<dbReference type="Pfam" id="PF01814">
    <property type="entry name" value="Hemerythrin"/>
    <property type="match status" value="1"/>
</dbReference>
<accession>A0A0K1PCB2</accession>
<evidence type="ECO:0000259" key="1">
    <source>
        <dbReference type="Pfam" id="PF01814"/>
    </source>
</evidence>
<protein>
    <recommendedName>
        <fullName evidence="1">Hemerythrin-like domain-containing protein</fullName>
    </recommendedName>
</protein>
<dbReference type="OrthoDB" id="8898809at2"/>
<proteinExistence type="predicted"/>
<dbReference type="STRING" id="1391653.AKJ08_1547"/>
<keyword evidence="3" id="KW-1185">Reference proteome</keyword>
<dbReference type="PATRIC" id="fig|1391653.3.peg.1623"/>
<reference evidence="2 3" key="1">
    <citation type="submission" date="2015-08" db="EMBL/GenBank/DDBJ databases">
        <authorList>
            <person name="Babu N.S."/>
            <person name="Beckwith C.J."/>
            <person name="Beseler K.G."/>
            <person name="Brison A."/>
            <person name="Carone J.V."/>
            <person name="Caskin T.P."/>
            <person name="Diamond M."/>
            <person name="Durham M.E."/>
            <person name="Foxe J.M."/>
            <person name="Go M."/>
            <person name="Henderson B.A."/>
            <person name="Jones I.B."/>
            <person name="McGettigan J.A."/>
            <person name="Micheletti S.J."/>
            <person name="Nasrallah M.E."/>
            <person name="Ortiz D."/>
            <person name="Piller C.R."/>
            <person name="Privatt S.R."/>
            <person name="Schneider S.L."/>
            <person name="Sharp S."/>
            <person name="Smith T.C."/>
            <person name="Stanton J.D."/>
            <person name="Ullery H.E."/>
            <person name="Wilson R.J."/>
            <person name="Serrano M.G."/>
            <person name="Buck G."/>
            <person name="Lee V."/>
            <person name="Wang Y."/>
            <person name="Carvalho R."/>
            <person name="Voegtly L."/>
            <person name="Shi R."/>
            <person name="Duckworth R."/>
            <person name="Johnson A."/>
            <person name="Loviza R."/>
            <person name="Walstead R."/>
            <person name="Shah Z."/>
            <person name="Kiflezghi M."/>
            <person name="Wade K."/>
            <person name="Ball S.L."/>
            <person name="Bradley K.W."/>
            <person name="Asai D.J."/>
            <person name="Bowman C.A."/>
            <person name="Russell D.A."/>
            <person name="Pope W.H."/>
            <person name="Jacobs-Sera D."/>
            <person name="Hendrix R.W."/>
            <person name="Hatfull G.F."/>
        </authorList>
    </citation>
    <scope>NUCLEOTIDE SEQUENCE [LARGE SCALE GENOMIC DNA]</scope>
    <source>
        <strain evidence="2 3">DSM 27710</strain>
    </source>
</reference>
<evidence type="ECO:0000313" key="3">
    <source>
        <dbReference type="Proteomes" id="UP000055590"/>
    </source>
</evidence>
<evidence type="ECO:0000313" key="2">
    <source>
        <dbReference type="EMBL" id="AKU91160.1"/>
    </source>
</evidence>
<name>A0A0K1PCB2_9BACT</name>
<dbReference type="InterPro" id="IPR012312">
    <property type="entry name" value="Hemerythrin-like"/>
</dbReference>
<sequence>MIVRIGGGREELADLVDLLLDCHARIRSFAALARIAGERADATHAEVVDACERVERYFGIALPLHVADEEESILPRLRGVSPEVDRALADMHAQHAAHQAGLHAMLSASAAVRQDPGDAAKRATLVAAAAPLEREFAEHLALEETVLFPAIRREWSADVQAEVVRELRARRA</sequence>
<dbReference type="Gene3D" id="1.20.120.520">
    <property type="entry name" value="nmb1532 protein domain like"/>
    <property type="match status" value="1"/>
</dbReference>
<dbReference type="RefSeq" id="WP_050725514.1">
    <property type="nucleotide sequence ID" value="NZ_CP012332.1"/>
</dbReference>
<dbReference type="KEGG" id="vin:AKJ08_1547"/>
<dbReference type="Proteomes" id="UP000055590">
    <property type="component" value="Chromosome"/>
</dbReference>
<organism evidence="2 3">
    <name type="scientific">Vulgatibacter incomptus</name>
    <dbReference type="NCBI Taxonomy" id="1391653"/>
    <lineage>
        <taxon>Bacteria</taxon>
        <taxon>Pseudomonadati</taxon>
        <taxon>Myxococcota</taxon>
        <taxon>Myxococcia</taxon>
        <taxon>Myxococcales</taxon>
        <taxon>Cystobacterineae</taxon>
        <taxon>Vulgatibacteraceae</taxon>
        <taxon>Vulgatibacter</taxon>
    </lineage>
</organism>
<gene>
    <name evidence="2" type="ORF">AKJ08_1547</name>
</gene>